<evidence type="ECO:0000259" key="6">
    <source>
        <dbReference type="SMART" id="SM00670"/>
    </source>
</evidence>
<accession>A0A497EX49</accession>
<dbReference type="InterPro" id="IPR022907">
    <property type="entry name" value="VapC_family"/>
</dbReference>
<comment type="caution">
    <text evidence="7">The sequence shown here is derived from an EMBL/GenBank/DDBJ whole genome shotgun (WGS) entry which is preliminary data.</text>
</comment>
<evidence type="ECO:0000313" key="7">
    <source>
        <dbReference type="EMBL" id="RLE51746.1"/>
    </source>
</evidence>
<dbReference type="EMBL" id="QMQX01000088">
    <property type="protein sequence ID" value="RLE51746.1"/>
    <property type="molecule type" value="Genomic_DNA"/>
</dbReference>
<reference evidence="7 8" key="1">
    <citation type="submission" date="2018-06" db="EMBL/GenBank/DDBJ databases">
        <title>Extensive metabolic versatility and redundancy in microbially diverse, dynamic hydrothermal sediments.</title>
        <authorList>
            <person name="Dombrowski N."/>
            <person name="Teske A."/>
            <person name="Baker B.J."/>
        </authorList>
    </citation>
    <scope>NUCLEOTIDE SEQUENCE [LARGE SCALE GENOMIC DNA]</scope>
    <source>
        <strain evidence="7">B34_G17</strain>
    </source>
</reference>
<dbReference type="InterPro" id="IPR029060">
    <property type="entry name" value="PIN-like_dom_sf"/>
</dbReference>
<evidence type="ECO:0000313" key="8">
    <source>
        <dbReference type="Proteomes" id="UP000272051"/>
    </source>
</evidence>
<feature type="domain" description="PIN" evidence="6">
    <location>
        <begin position="1"/>
        <end position="116"/>
    </location>
</feature>
<dbReference type="GO" id="GO:0090729">
    <property type="term" value="F:toxin activity"/>
    <property type="evidence" value="ECO:0007669"/>
    <property type="project" value="UniProtKB-KW"/>
</dbReference>
<keyword evidence="5" id="KW-0460">Magnesium</keyword>
<gene>
    <name evidence="5" type="primary">vapC</name>
    <name evidence="7" type="ORF">DRJ33_05295</name>
</gene>
<dbReference type="InterPro" id="IPR052106">
    <property type="entry name" value="PINc/VapC_TA"/>
</dbReference>
<dbReference type="HAMAP" id="MF_00265">
    <property type="entry name" value="VapC_Nob1"/>
    <property type="match status" value="1"/>
</dbReference>
<protein>
    <recommendedName>
        <fullName evidence="5">Ribonuclease VapC</fullName>
        <shortName evidence="5">RNase VapC</shortName>
        <ecNumber evidence="5">3.1.-.-</ecNumber>
    </recommendedName>
    <alternativeName>
        <fullName evidence="5">Putative toxin VapC</fullName>
    </alternativeName>
</protein>
<comment type="cofactor">
    <cofactor evidence="5">
        <name>Mg(2+)</name>
        <dbReference type="ChEBI" id="CHEBI:18420"/>
    </cofactor>
</comment>
<evidence type="ECO:0000256" key="3">
    <source>
        <dbReference type="ARBA" id="ARBA00022723"/>
    </source>
</evidence>
<proteinExistence type="inferred from homology"/>
<dbReference type="CDD" id="cd09854">
    <property type="entry name" value="PIN_VapC-like"/>
    <property type="match status" value="1"/>
</dbReference>
<organism evidence="7 8">
    <name type="scientific">Thermoproteota archaeon</name>
    <dbReference type="NCBI Taxonomy" id="2056631"/>
    <lineage>
        <taxon>Archaea</taxon>
        <taxon>Thermoproteota</taxon>
    </lineage>
</organism>
<keyword evidence="4 5" id="KW-0378">Hydrolase</keyword>
<dbReference type="SUPFAM" id="SSF88723">
    <property type="entry name" value="PIN domain-like"/>
    <property type="match status" value="1"/>
</dbReference>
<dbReference type="Gene3D" id="3.40.50.1010">
    <property type="entry name" value="5'-nuclease"/>
    <property type="match status" value="1"/>
</dbReference>
<keyword evidence="3 5" id="KW-0479">Metal-binding</keyword>
<keyword evidence="5" id="KW-0800">Toxin</keyword>
<evidence type="ECO:0000256" key="5">
    <source>
        <dbReference type="HAMAP-Rule" id="MF_00265"/>
    </source>
</evidence>
<evidence type="ECO:0000256" key="4">
    <source>
        <dbReference type="ARBA" id="ARBA00022801"/>
    </source>
</evidence>
<dbReference type="PANTHER" id="PTHR38826:SF5">
    <property type="entry name" value="RIBONUCLEASE VAPC13"/>
    <property type="match status" value="1"/>
</dbReference>
<dbReference type="GO" id="GO:0000287">
    <property type="term" value="F:magnesium ion binding"/>
    <property type="evidence" value="ECO:0007669"/>
    <property type="project" value="UniProtKB-UniRule"/>
</dbReference>
<keyword evidence="2 5" id="KW-0540">Nuclease</keyword>
<sequence length="126" mass="14769">MFFDANVLIYLNLGVEEVARFFEKLLTESRLYTNVLVLDEVLYVSWRRYGVKFEDTMRFLDDVVLPYVKVLNVGWEEYVKAKGYVGILKPSDALHVAVMLNNGIKTVVSEDRDFDRVGDVRRVWIR</sequence>
<dbReference type="PANTHER" id="PTHR38826">
    <property type="entry name" value="RIBONUCLEASE VAPC13"/>
    <property type="match status" value="1"/>
</dbReference>
<dbReference type="GO" id="GO:0016787">
    <property type="term" value="F:hydrolase activity"/>
    <property type="evidence" value="ECO:0007669"/>
    <property type="project" value="UniProtKB-KW"/>
</dbReference>
<name>A0A497EX49_9CREN</name>
<comment type="function">
    <text evidence="5">Toxic component of a toxin-antitoxin (TA) system. An RNase.</text>
</comment>
<dbReference type="InterPro" id="IPR002716">
    <property type="entry name" value="PIN_dom"/>
</dbReference>
<evidence type="ECO:0000256" key="1">
    <source>
        <dbReference type="ARBA" id="ARBA00022649"/>
    </source>
</evidence>
<dbReference type="GO" id="GO:0004540">
    <property type="term" value="F:RNA nuclease activity"/>
    <property type="evidence" value="ECO:0007669"/>
    <property type="project" value="InterPro"/>
</dbReference>
<comment type="similarity">
    <text evidence="5">Belongs to the PINc/VapC protein family.</text>
</comment>
<evidence type="ECO:0000256" key="2">
    <source>
        <dbReference type="ARBA" id="ARBA00022722"/>
    </source>
</evidence>
<keyword evidence="1 5" id="KW-1277">Toxin-antitoxin system</keyword>
<dbReference type="Pfam" id="PF01850">
    <property type="entry name" value="PIN"/>
    <property type="match status" value="1"/>
</dbReference>
<dbReference type="SMART" id="SM00670">
    <property type="entry name" value="PINc"/>
    <property type="match status" value="1"/>
</dbReference>
<feature type="binding site" evidence="5">
    <location>
        <position position="4"/>
    </location>
    <ligand>
        <name>Mg(2+)</name>
        <dbReference type="ChEBI" id="CHEBI:18420"/>
    </ligand>
</feature>
<dbReference type="AlphaFoldDB" id="A0A497EX49"/>
<dbReference type="EC" id="3.1.-.-" evidence="5"/>
<dbReference type="Proteomes" id="UP000272051">
    <property type="component" value="Unassembled WGS sequence"/>
</dbReference>
<feature type="binding site" evidence="5">
    <location>
        <position position="92"/>
    </location>
    <ligand>
        <name>Mg(2+)</name>
        <dbReference type="ChEBI" id="CHEBI:18420"/>
    </ligand>
</feature>